<keyword evidence="1" id="KW-0677">Repeat</keyword>
<evidence type="ECO:0000313" key="4">
    <source>
        <dbReference type="Proteomes" id="UP000184330"/>
    </source>
</evidence>
<accession>A0A1L7WCN5</accession>
<feature type="repeat" description="PPR" evidence="2">
    <location>
        <begin position="518"/>
        <end position="552"/>
    </location>
</feature>
<dbReference type="InterPro" id="IPR051222">
    <property type="entry name" value="PPR/CCM1_RNA-binding"/>
</dbReference>
<protein>
    <recommendedName>
        <fullName evidence="5">Pentatricopeptide repeat protein</fullName>
    </recommendedName>
</protein>
<dbReference type="EMBL" id="FJOG01000001">
    <property type="protein sequence ID" value="CZR50526.1"/>
    <property type="molecule type" value="Genomic_DNA"/>
</dbReference>
<organism evidence="3 4">
    <name type="scientific">Phialocephala subalpina</name>
    <dbReference type="NCBI Taxonomy" id="576137"/>
    <lineage>
        <taxon>Eukaryota</taxon>
        <taxon>Fungi</taxon>
        <taxon>Dikarya</taxon>
        <taxon>Ascomycota</taxon>
        <taxon>Pezizomycotina</taxon>
        <taxon>Leotiomycetes</taxon>
        <taxon>Helotiales</taxon>
        <taxon>Mollisiaceae</taxon>
        <taxon>Phialocephala</taxon>
        <taxon>Phialocephala fortinii species complex</taxon>
    </lineage>
</organism>
<dbReference type="PANTHER" id="PTHR47942">
    <property type="entry name" value="TETRATRICOPEPTIDE REPEAT (TPR)-LIKE SUPERFAMILY PROTEIN-RELATED"/>
    <property type="match status" value="1"/>
</dbReference>
<reference evidence="3 4" key="1">
    <citation type="submission" date="2016-03" db="EMBL/GenBank/DDBJ databases">
        <authorList>
            <person name="Ploux O."/>
        </authorList>
    </citation>
    <scope>NUCLEOTIDE SEQUENCE [LARGE SCALE GENOMIC DNA]</scope>
    <source>
        <strain evidence="3 4">UAMH 11012</strain>
    </source>
</reference>
<dbReference type="InterPro" id="IPR011990">
    <property type="entry name" value="TPR-like_helical_dom_sf"/>
</dbReference>
<keyword evidence="4" id="KW-1185">Reference proteome</keyword>
<gene>
    <name evidence="3" type="ORF">PAC_00399</name>
</gene>
<evidence type="ECO:0000256" key="2">
    <source>
        <dbReference type="PROSITE-ProRule" id="PRU00708"/>
    </source>
</evidence>
<dbReference type="InterPro" id="IPR002885">
    <property type="entry name" value="PPR_rpt"/>
</dbReference>
<proteinExistence type="predicted"/>
<dbReference type="NCBIfam" id="TIGR00756">
    <property type="entry name" value="PPR"/>
    <property type="match status" value="1"/>
</dbReference>
<dbReference type="AlphaFoldDB" id="A0A1L7WCN5"/>
<dbReference type="Gene3D" id="1.25.40.10">
    <property type="entry name" value="Tetratricopeptide repeat domain"/>
    <property type="match status" value="2"/>
</dbReference>
<evidence type="ECO:0000256" key="1">
    <source>
        <dbReference type="ARBA" id="ARBA00022737"/>
    </source>
</evidence>
<dbReference type="OrthoDB" id="185373at2759"/>
<dbReference type="PANTHER" id="PTHR47942:SF63">
    <property type="entry name" value="PENTATRICOPEPTIDE REPEAT-CONTAINING PROTEIN"/>
    <property type="match status" value="1"/>
</dbReference>
<dbReference type="PROSITE" id="PS51375">
    <property type="entry name" value="PPR"/>
    <property type="match status" value="1"/>
</dbReference>
<dbReference type="STRING" id="576137.A0A1L7WCN5"/>
<evidence type="ECO:0008006" key="5">
    <source>
        <dbReference type="Google" id="ProtNLM"/>
    </source>
</evidence>
<name>A0A1L7WCN5_9HELO</name>
<sequence length="918" mass="104716">MPPPQHLLSTRLRGFVCKSCLSKLRAPRGQRIPWTSRTFASDDRPRRKKGGLDLPHGTIRYFEQTPDGVRTEIKDGDDDGAMDKLREKLKEIEERTGKTADDLDAQDLDDILQEISPGEEGDALFDRYLENALSNEQGSAELGDDSETMSEEEQRMQNQLELINSLDVDNLSDEDRLMLRKMLLEPTSLQESTPSEGGAPGKSSILNEYTRTVLPVASFPAKYHGYLRHLEQCVNGNVTGLASQKRSRRRGALREQPLSNPGFRIKQTWKSYIMCRAALLSSPYLIPARFWEALWNILSEEDICNLDRMSHIKKLGDDMQTLRVDMSPDQRLLYIEAVFVDADQASAIQAWESMASSKMERDNAYWDLGTRMFCRHGLIDRAIDCAENVLKKTNDPSDFRLLLPIIGAVLKSDDEYSVQRAWALYIRLRFNFGNKINMEDYDSLISMFMDANRKEQALAVFKDMMLTNDVRRPDRDSISRYTISVGKNAVLSSLRILPAELDWQEFKTVDKLPSNLDNPIFFASWMKKLIGDGELDSAEKVYNLMQERGIRPSSISINGLIGAWYRSKKEKYHKKADALAWQMIEERKLVVAMRDVKFDRRTLEGPVRVVMTTDMPNTKPVTLVPYATIETFSILLQQYRKRQKFTLIPSLFEALNKARIKPNVGFMNQMLSTDMKAETPAFAWKTYRSLTDLKKSKGSIVQPDFETYLILWECMARAHDPLKPKAARRAVKLPSPRVIFGEMMQHLKWQKGPLPNDLYQTIIMCFCLNKDQAGTAVALEALKHVFGNYPTENTARSIVLQLARVGFTNEHGFAPRRLNVRSSVSQGRIHSVTAALNYLKEQRAEVLSQQGIDFDALEGEAKLEETILLLSQLLRYSYEHKPVKGRVLRKAPHESQTAALLMGVRECIPWKALGDSES</sequence>
<evidence type="ECO:0000313" key="3">
    <source>
        <dbReference type="EMBL" id="CZR50526.1"/>
    </source>
</evidence>
<dbReference type="Proteomes" id="UP000184330">
    <property type="component" value="Unassembled WGS sequence"/>
</dbReference>